<name>A0A4S5BJA2_9ACTN</name>
<dbReference type="EMBL" id="SSXH01000987">
    <property type="protein sequence ID" value="THJ30701.1"/>
    <property type="molecule type" value="Genomic_DNA"/>
</dbReference>
<gene>
    <name evidence="2" type="ORF">E7Y31_22555</name>
</gene>
<organism evidence="2 3">
    <name type="scientific">Candidatus Frankia alpina</name>
    <dbReference type="NCBI Taxonomy" id="2699483"/>
    <lineage>
        <taxon>Bacteria</taxon>
        <taxon>Bacillati</taxon>
        <taxon>Actinomycetota</taxon>
        <taxon>Actinomycetes</taxon>
        <taxon>Frankiales</taxon>
        <taxon>Frankiaceae</taxon>
        <taxon>Frankia</taxon>
    </lineage>
</organism>
<dbReference type="RefSeq" id="WP_136449656.1">
    <property type="nucleotide sequence ID" value="NZ_SSXH01000987.1"/>
</dbReference>
<keyword evidence="3" id="KW-1185">Reference proteome</keyword>
<accession>A0A4S5BJA2</accession>
<dbReference type="Proteomes" id="UP000305282">
    <property type="component" value="Unassembled WGS sequence"/>
</dbReference>
<comment type="caution">
    <text evidence="2">The sequence shown here is derived from an EMBL/GenBank/DDBJ whole genome shotgun (WGS) entry which is preliminary data.</text>
</comment>
<proteinExistence type="predicted"/>
<sequence>MTHTAPTPKDPSGHPRTGIPAPVDWERTSLDTADQIEQVFPAMTTVTVDGTDIEICEDWADDELTFTELLLAGHHDRPTALAAARTYLDAHTTT</sequence>
<evidence type="ECO:0000313" key="2">
    <source>
        <dbReference type="EMBL" id="THJ30701.1"/>
    </source>
</evidence>
<evidence type="ECO:0000313" key="3">
    <source>
        <dbReference type="Proteomes" id="UP000305282"/>
    </source>
</evidence>
<evidence type="ECO:0000256" key="1">
    <source>
        <dbReference type="SAM" id="MobiDB-lite"/>
    </source>
</evidence>
<dbReference type="AlphaFoldDB" id="A0A4S5BJA2"/>
<protein>
    <submittedName>
        <fullName evidence="2">Uncharacterized protein</fullName>
    </submittedName>
</protein>
<reference evidence="2 3" key="1">
    <citation type="submission" date="2019-04" db="EMBL/GenBank/DDBJ databases">
        <title>Draft genome sequences for three unisolated Alnus-infective Frankia Sp+ strains, AgTrS, AiOr and AvVan, the first sequenced Frankia strains able to sporulate in-planta.</title>
        <authorList>
            <person name="Bethencourt L."/>
            <person name="Vautrin F."/>
            <person name="Taib N."/>
            <person name="Dubost A."/>
            <person name="Castro-Garcia L."/>
            <person name="Imbaud O."/>
            <person name="Abrouk D."/>
            <person name="Fournier P."/>
            <person name="Briolay J."/>
            <person name="Nguyen A."/>
            <person name="Normand P."/>
            <person name="Fernandez M.P."/>
            <person name="Brochier-Armanet C."/>
            <person name="Herrera-Belaroussi A."/>
        </authorList>
    </citation>
    <scope>NUCLEOTIDE SEQUENCE [LARGE SCALE GENOMIC DNA]</scope>
    <source>
        <strain evidence="2 3">AvVan</strain>
    </source>
</reference>
<feature type="region of interest" description="Disordered" evidence="1">
    <location>
        <begin position="1"/>
        <end position="23"/>
    </location>
</feature>